<evidence type="ECO:0000313" key="3">
    <source>
        <dbReference type="Proteomes" id="UP000632222"/>
    </source>
</evidence>
<dbReference type="EMBL" id="BMOD01000012">
    <property type="protein sequence ID" value="GGJ42454.1"/>
    <property type="molecule type" value="Genomic_DNA"/>
</dbReference>
<name>A0ABQ2D2H4_9DEIO</name>
<dbReference type="NCBIfam" id="TIGR02257">
    <property type="entry name" value="cobalto_cobN"/>
    <property type="match status" value="1"/>
</dbReference>
<dbReference type="PANTHER" id="PTHR44119">
    <property type="entry name" value="MAGNESIUM-CHELATASE SUBUNIT CHLH, CHLOROPLASTIC"/>
    <property type="match status" value="1"/>
</dbReference>
<proteinExistence type="predicted"/>
<accession>A0ABQ2D2H4</accession>
<sequence>MSRSRVTRADGRTVQVIQRRGHLSYCFSGCCCGHVNRGYPPVPVDAFKNEWLRRKLRHTVHLTKAGCLGPCTLANVASLVFDGQSVWFHSVNSPEMVTLIFDHIEQMVTEDRFLAPPAELQEYVFQFYDWDARDLPVLPQANAEVRPAGMAFVSHADTDLLALRSAVQHVPELQVTPYAMPRGDQEATRALLSRVLKKHELVVLSLLSSQDFTEDLLDLKKQALAQGTHLLVLKGTFELGPDTLQASTVKAQMVQQVSRYLQAGGVQNCTEMLRFLGAEILDLPLQPALPEPLPELGIYHPEFLQVLTLPEWEQLQNGVRPVVAVVFYRAHFLSGNTAFVDALLQKLDDAGLCGKAIFTPSLKHPHLQSWLAGSNLIVSTLSFAAGEGVISLFQQLNVPVVQAITSASRKAAWTVSSRGLGALDTLMNVTLPEFDGRLMGDTVAFKEQERFEPFQEGISQLVQRIQKWLLLQQKPNFEKKVAFVLTNSGAKAAKVGNAVGLDAPRSLLNLLQAMRSQGYTLPELDFTPDDLIHQIILQGTYDGDVPVHSHTPLKVPKSVYQGWFEAFPEVPRQKMLKQWQLEKEPYSTQKDLLFSGLELGHAVICLQPPRGYGMDRDAIYHQPDLPPTHHYAAFYQWLTRPAAEGGWGADAIVHVGKHGTLEWLPGKGVGLSEACFPELLLNGVPLLYPFIVNDPGEGTQAKRRGHAVIVDHLMPPLTRADTYGNLAQLQQLIDQHYQLEATDPGKLPALQKDIWQLIEDTHLESDLDLQQFLTQDHGDHKHDWDETLNPDGIPVTLSEMGSFDLKHLLEDIDGYLCELGMLQIRDGLHVLGELHQLPDTLRALTRLSSFQQKSVSQVLALHFGLDWEELLQHKGKRFERKISLLDTEVFSHADALEVLDDLTLQLYQGLEATGFDPEQVKNVLQDTLQTQNSHLEAALCWVCNDVLPKLEGVDQEIWGVLRLLNGEFLSPGPSGAPSRGALHVLPTGRNFYAIDPKSVPAPTSWEVGMQLANATLQRYLKQEGRHPEMVGLSVWGTSNIRTHGDDIAQILAFLGVKPLWNPHTRKVEGLHIIPLAELGRPRIDVTVRISGFFRDAFPHVIDLLDEAFEKVMDLEEDPEQNFPRKHCLQSLQKDHPEQSPEQQEMQARYRIFGAKPESYGAGILPLIEEGNWQNEQDFLRAYLTWGGYAYSRSSMGEEAQQSFQDCLEQIQVALHNQDNREHDLLDSDDYFQFHGGMVASIHALTGSRPKAYFGDSSNPDQAQVRDLKQEILRVYRARVINPKWLSGIQRHGYKGALEMLATVDYLFGFDATTGTIEDFMYQEVAQQYALDPDIQQFFKNSNPWALKNITERLLEAAERQLWENPDPETLQQLKNTLQNSENWLEEVQE</sequence>
<dbReference type="InterPro" id="IPR003672">
    <property type="entry name" value="CobN/Mg_chltase"/>
</dbReference>
<gene>
    <name evidence="2" type="ORF">GCM10008938_30710</name>
</gene>
<organism evidence="2 3">
    <name type="scientific">Deinococcus roseus</name>
    <dbReference type="NCBI Taxonomy" id="392414"/>
    <lineage>
        <taxon>Bacteria</taxon>
        <taxon>Thermotogati</taxon>
        <taxon>Deinococcota</taxon>
        <taxon>Deinococci</taxon>
        <taxon>Deinococcales</taxon>
        <taxon>Deinococcaceae</taxon>
        <taxon>Deinococcus</taxon>
    </lineage>
</organism>
<dbReference type="PANTHER" id="PTHR44119:SF4">
    <property type="entry name" value="AEROBIC COBALTOCHELATASE SUBUNIT COBN"/>
    <property type="match status" value="1"/>
</dbReference>
<feature type="domain" description="CobN/magnesium chelatase" evidence="1">
    <location>
        <begin position="259"/>
        <end position="1368"/>
    </location>
</feature>
<dbReference type="Pfam" id="PF02514">
    <property type="entry name" value="CobN-Mg_chel"/>
    <property type="match status" value="1"/>
</dbReference>
<evidence type="ECO:0000259" key="1">
    <source>
        <dbReference type="Pfam" id="PF02514"/>
    </source>
</evidence>
<protein>
    <submittedName>
        <fullName evidence="2">Cobaltochelatase subunit CobN</fullName>
    </submittedName>
</protein>
<dbReference type="InterPro" id="IPR011953">
    <property type="entry name" value="Cobalto_CobN"/>
</dbReference>
<dbReference type="Proteomes" id="UP000632222">
    <property type="component" value="Unassembled WGS sequence"/>
</dbReference>
<reference evidence="3" key="1">
    <citation type="journal article" date="2019" name="Int. J. Syst. Evol. Microbiol.">
        <title>The Global Catalogue of Microorganisms (GCM) 10K type strain sequencing project: providing services to taxonomists for standard genome sequencing and annotation.</title>
        <authorList>
            <consortium name="The Broad Institute Genomics Platform"/>
            <consortium name="The Broad Institute Genome Sequencing Center for Infectious Disease"/>
            <person name="Wu L."/>
            <person name="Ma J."/>
        </authorList>
    </citation>
    <scope>NUCLEOTIDE SEQUENCE [LARGE SCALE GENOMIC DNA]</scope>
    <source>
        <strain evidence="3">JCM 14370</strain>
    </source>
</reference>
<comment type="caution">
    <text evidence="2">The sequence shown here is derived from an EMBL/GenBank/DDBJ whole genome shotgun (WGS) entry which is preliminary data.</text>
</comment>
<keyword evidence="3" id="KW-1185">Reference proteome</keyword>
<dbReference type="CDD" id="cd10150">
    <property type="entry name" value="CobN_like"/>
    <property type="match status" value="1"/>
</dbReference>
<dbReference type="CDD" id="cd02980">
    <property type="entry name" value="TRX_Fd_family"/>
    <property type="match status" value="1"/>
</dbReference>
<dbReference type="Gene3D" id="3.40.30.10">
    <property type="entry name" value="Glutaredoxin"/>
    <property type="match status" value="1"/>
</dbReference>
<dbReference type="RefSeq" id="WP_189003862.1">
    <property type="nucleotide sequence ID" value="NZ_BMOD01000012.1"/>
</dbReference>
<evidence type="ECO:0000313" key="2">
    <source>
        <dbReference type="EMBL" id="GGJ42454.1"/>
    </source>
</evidence>